<dbReference type="Proteomes" id="UP000003346">
    <property type="component" value="Unassembled WGS sequence"/>
</dbReference>
<reference evidence="2 3" key="1">
    <citation type="submission" date="2006-11" db="EMBL/GenBank/DDBJ databases">
        <authorList>
            <consortium name="Laboratoire de Microbiologie (Universite Bourgogne)"/>
            <consortium name="GENOME Express"/>
            <consortium name="UMR Oenologie Ampelologie (Universite Bordeaux 2)"/>
            <person name="Guzzo J."/>
        </authorList>
    </citation>
    <scope>NUCLEOTIDE SEQUENCE [LARGE SCALE GENOMIC DNA]</scope>
    <source>
        <strain evidence="2 3">ATCC BAA-1163</strain>
    </source>
</reference>
<feature type="transmembrane region" description="Helical" evidence="1">
    <location>
        <begin position="286"/>
        <end position="306"/>
    </location>
</feature>
<feature type="transmembrane region" description="Helical" evidence="1">
    <location>
        <begin position="432"/>
        <end position="451"/>
    </location>
</feature>
<keyword evidence="1" id="KW-0472">Membrane</keyword>
<evidence type="ECO:0000313" key="2">
    <source>
        <dbReference type="EMBL" id="EAV39260.1"/>
    </source>
</evidence>
<dbReference type="InterPro" id="IPR021200">
    <property type="entry name" value="CHIM_prot"/>
</dbReference>
<feature type="transmembrane region" description="Helical" evidence="1">
    <location>
        <begin position="458"/>
        <end position="474"/>
    </location>
</feature>
<keyword evidence="1" id="KW-0812">Transmembrane</keyword>
<dbReference type="EMBL" id="AAUV01000054">
    <property type="protein sequence ID" value="EAV39260.1"/>
    <property type="molecule type" value="Genomic_DNA"/>
</dbReference>
<gene>
    <name evidence="2" type="ORF">OENOO_59007</name>
</gene>
<feature type="transmembrane region" description="Helical" evidence="1">
    <location>
        <begin position="14"/>
        <end position="36"/>
    </location>
</feature>
<comment type="caution">
    <text evidence="2">The sequence shown here is derived from an EMBL/GenBank/DDBJ whole genome shotgun (WGS) entry which is preliminary data.</text>
</comment>
<accession>A0NJN3</accession>
<feature type="transmembrane region" description="Helical" evidence="1">
    <location>
        <begin position="189"/>
        <end position="206"/>
    </location>
</feature>
<feature type="transmembrane region" description="Helical" evidence="1">
    <location>
        <begin position="48"/>
        <end position="67"/>
    </location>
</feature>
<evidence type="ECO:0000313" key="3">
    <source>
        <dbReference type="Proteomes" id="UP000003346"/>
    </source>
</evidence>
<proteinExistence type="predicted"/>
<dbReference type="HOGENOM" id="CLU_024626_3_1_9"/>
<dbReference type="NCBIfam" id="TIGR03766">
    <property type="entry name" value="TIGR03766 family XrtG-associated glycosyltransferase"/>
    <property type="match status" value="1"/>
</dbReference>
<evidence type="ECO:0000256" key="1">
    <source>
        <dbReference type="SAM" id="Phobius"/>
    </source>
</evidence>
<feature type="transmembrane region" description="Helical" evidence="1">
    <location>
        <begin position="235"/>
        <end position="252"/>
    </location>
</feature>
<keyword evidence="1" id="KW-1133">Transmembrane helix</keyword>
<evidence type="ECO:0008006" key="4">
    <source>
        <dbReference type="Google" id="ProtNLM"/>
    </source>
</evidence>
<organism evidence="2 3">
    <name type="scientific">Oenococcus oeni ATCC BAA-1163</name>
    <dbReference type="NCBI Taxonomy" id="379360"/>
    <lineage>
        <taxon>Bacteria</taxon>
        <taxon>Bacillati</taxon>
        <taxon>Bacillota</taxon>
        <taxon>Bacilli</taxon>
        <taxon>Lactobacillales</taxon>
        <taxon>Lactobacillaceae</taxon>
        <taxon>Oenococcus</taxon>
    </lineage>
</organism>
<feature type="transmembrane region" description="Helical" evidence="1">
    <location>
        <begin position="480"/>
        <end position="500"/>
    </location>
</feature>
<feature type="transmembrane region" description="Helical" evidence="1">
    <location>
        <begin position="258"/>
        <end position="274"/>
    </location>
</feature>
<feature type="transmembrane region" description="Helical" evidence="1">
    <location>
        <begin position="163"/>
        <end position="182"/>
    </location>
</feature>
<sequence length="513" mass="59232">MMKRKGLFSLGNRIIFYIFNFFIFLTLYFAIASPNLTLGDTPAGNRTTWISVVFLLFLLTISLAIFVNEKLRNVFRYIFIKRALFSSIVIFVLVILLQIIFVELTHPSIGFDAGAIHSALTDTKSRELQAYYSLSTNNINLMLQQHYLAKFFSNSSWLLFDNINLFLVDLSAVFNTLIVAVLDRRKISNVLYIQSIWLALFPMILVPYSDTWVLPFVSLYLLSYCIVFHSKFNGILRVFLAIIGGGVLSASYFIKPSAIIPFIAIFLVEILYLFKKDDRRKKKYAFIILISSLFFIVSTGITYRYLQNANNSETYMKIDRSRTMPAIHFISMGMAGDGGYNKEDNLAMAARPSKKEKVEYSKRKINQRLARMGIFGYIKFLFHKQNKNSSDGSFAWLIEGHFMSAKVASKGLKAFVQSFVYPNGKHLADFRYIAQFWWIIWLFIIAFGWRYRTKFSQVLRLAIVGGFLYLLIFEGGRSRYMIQFLPVYIIVASLALNDVVEMIGEKMSWLKEE</sequence>
<name>A0NJN3_OENOE</name>
<feature type="transmembrane region" description="Helical" evidence="1">
    <location>
        <begin position="79"/>
        <end position="101"/>
    </location>
</feature>
<protein>
    <recommendedName>
        <fullName evidence="4">Integral membrane protein</fullName>
    </recommendedName>
</protein>
<dbReference type="AlphaFoldDB" id="A0NJN3"/>
<feature type="transmembrane region" description="Helical" evidence="1">
    <location>
        <begin position="212"/>
        <end position="228"/>
    </location>
</feature>